<accession>A0A2U1E5Q4</accession>
<keyword evidence="3 9" id="KW-0813">Transport</keyword>
<dbReference type="AlphaFoldDB" id="A0A2U1E5Q4"/>
<evidence type="ECO:0000256" key="8">
    <source>
        <dbReference type="ARBA" id="ARBA00023136"/>
    </source>
</evidence>
<dbReference type="FunFam" id="1.20.1740.10:FF:000004">
    <property type="entry name" value="Sodium:alanine symporter family protein"/>
    <property type="match status" value="1"/>
</dbReference>
<evidence type="ECO:0000256" key="1">
    <source>
        <dbReference type="ARBA" id="ARBA00004651"/>
    </source>
</evidence>
<feature type="transmembrane region" description="Helical" evidence="9">
    <location>
        <begin position="302"/>
        <end position="326"/>
    </location>
</feature>
<evidence type="ECO:0000256" key="3">
    <source>
        <dbReference type="ARBA" id="ARBA00022448"/>
    </source>
</evidence>
<name>A0A2U1E5Q4_9FIRM</name>
<protein>
    <submittedName>
        <fullName evidence="10">AGCS family alanine or glycine:cation symporter</fullName>
    </submittedName>
</protein>
<comment type="caution">
    <text evidence="10">The sequence shown here is derived from an EMBL/GenBank/DDBJ whole genome shotgun (WGS) entry which is preliminary data.</text>
</comment>
<reference evidence="10 11" key="1">
    <citation type="submission" date="2018-04" db="EMBL/GenBank/DDBJ databases">
        <title>Genomic Encyclopedia of Type Strains, Phase IV (KMG-IV): sequencing the most valuable type-strain genomes for metagenomic binning, comparative biology and taxonomic classification.</title>
        <authorList>
            <person name="Goeker M."/>
        </authorList>
    </citation>
    <scope>NUCLEOTIDE SEQUENCE [LARGE SCALE GENOMIC DNA]</scope>
    <source>
        <strain evidence="10 11">DSM 20705</strain>
    </source>
</reference>
<keyword evidence="11" id="KW-1185">Reference proteome</keyword>
<feature type="transmembrane region" description="Helical" evidence="9">
    <location>
        <begin position="148"/>
        <end position="169"/>
    </location>
</feature>
<evidence type="ECO:0000256" key="5">
    <source>
        <dbReference type="ARBA" id="ARBA00022692"/>
    </source>
</evidence>
<keyword evidence="5 9" id="KW-0812">Transmembrane</keyword>
<evidence type="ECO:0000256" key="6">
    <source>
        <dbReference type="ARBA" id="ARBA00022847"/>
    </source>
</evidence>
<evidence type="ECO:0000256" key="4">
    <source>
        <dbReference type="ARBA" id="ARBA00022475"/>
    </source>
</evidence>
<dbReference type="Gene3D" id="1.20.1740.10">
    <property type="entry name" value="Amino acid/polyamine transporter I"/>
    <property type="match status" value="1"/>
</dbReference>
<keyword evidence="8 9" id="KW-0472">Membrane</keyword>
<keyword evidence="6 9" id="KW-0769">Symport</keyword>
<feature type="transmembrane region" description="Helical" evidence="9">
    <location>
        <begin position="67"/>
        <end position="89"/>
    </location>
</feature>
<feature type="transmembrane region" description="Helical" evidence="9">
    <location>
        <begin position="213"/>
        <end position="231"/>
    </location>
</feature>
<feature type="transmembrane region" description="Helical" evidence="9">
    <location>
        <begin position="181"/>
        <end position="201"/>
    </location>
</feature>
<gene>
    <name evidence="10" type="ORF">C7381_102169</name>
</gene>
<proteinExistence type="inferred from homology"/>
<evidence type="ECO:0000313" key="11">
    <source>
        <dbReference type="Proteomes" id="UP000245793"/>
    </source>
</evidence>
<dbReference type="GO" id="GO:0005283">
    <property type="term" value="F:amino acid:sodium symporter activity"/>
    <property type="evidence" value="ECO:0007669"/>
    <property type="project" value="InterPro"/>
</dbReference>
<dbReference type="Pfam" id="PF01235">
    <property type="entry name" value="Na_Ala_symp"/>
    <property type="match status" value="1"/>
</dbReference>
<evidence type="ECO:0000256" key="7">
    <source>
        <dbReference type="ARBA" id="ARBA00022989"/>
    </source>
</evidence>
<feature type="transmembrane region" description="Helical" evidence="9">
    <location>
        <begin position="16"/>
        <end position="34"/>
    </location>
</feature>
<comment type="similarity">
    <text evidence="2 9">Belongs to the alanine or glycine:cation symporter (AGCS) (TC 2.A.25) family.</text>
</comment>
<evidence type="ECO:0000313" key="10">
    <source>
        <dbReference type="EMBL" id="PVY95280.1"/>
    </source>
</evidence>
<feature type="transmembrane region" description="Helical" evidence="9">
    <location>
        <begin position="395"/>
        <end position="413"/>
    </location>
</feature>
<dbReference type="PANTHER" id="PTHR30330">
    <property type="entry name" value="AGSS FAMILY TRANSPORTER, SODIUM-ALANINE"/>
    <property type="match status" value="1"/>
</dbReference>
<dbReference type="GO" id="GO:0005886">
    <property type="term" value="C:plasma membrane"/>
    <property type="evidence" value="ECO:0007669"/>
    <property type="project" value="UniProtKB-SubCell"/>
</dbReference>
<dbReference type="PRINTS" id="PR00175">
    <property type="entry name" value="NAALASMPORT"/>
</dbReference>
<dbReference type="NCBIfam" id="TIGR00835">
    <property type="entry name" value="agcS"/>
    <property type="match status" value="1"/>
</dbReference>
<organism evidence="10 11">
    <name type="scientific">Ezakiella coagulans</name>
    <dbReference type="NCBI Taxonomy" id="46507"/>
    <lineage>
        <taxon>Bacteria</taxon>
        <taxon>Bacillati</taxon>
        <taxon>Bacillota</taxon>
        <taxon>Tissierellia</taxon>
        <taxon>Ezakiella</taxon>
    </lineage>
</organism>
<dbReference type="RefSeq" id="WP_116479742.1">
    <property type="nucleotide sequence ID" value="NZ_QEKV01000002.1"/>
</dbReference>
<evidence type="ECO:0000256" key="9">
    <source>
        <dbReference type="RuleBase" id="RU363064"/>
    </source>
</evidence>
<feature type="transmembrane region" description="Helical" evidence="9">
    <location>
        <begin position="243"/>
        <end position="263"/>
    </location>
</feature>
<dbReference type="PANTHER" id="PTHR30330:SF14">
    <property type="entry name" value="SODIUM_AMINO ACID (ALANINE) SYMPORTER"/>
    <property type="match status" value="1"/>
</dbReference>
<comment type="subcellular location">
    <subcellularLocation>
        <location evidence="1 9">Cell membrane</location>
        <topology evidence="1 9">Multi-pass membrane protein</topology>
    </subcellularLocation>
</comment>
<dbReference type="Proteomes" id="UP000245793">
    <property type="component" value="Unassembled WGS sequence"/>
</dbReference>
<sequence>MIDTIKTISNFLWDNMVVYLLLIVGLFYTVKLGCPQFTKLGKGFKEAFKNIFLKDGREKDHVSSFQALAVSLAAQIGTGNISGIASAIMVGGPGAIFWMWISGILGMGTIFAEAVLAQTYREKKGDEVYGGPAYYLSKGMKNKKFGKILASIFAVLIVISLGIVGNMVQSNSISTSMSEGFGIKPILTGIVLAALVAIIIAGGIKRISKVAELIVPVMILIYIGVGVVILAKLSNEIIPALKSIFTSAFSAKAALGGAIGISVKEAVRLGIQKGLFSNEAGMGATPQANAIAEVDHPVKQGLVAMVSVVIDTIIISTITALIILVTNAHTALDTTMNPITVTQKGFELALGETGTAFLGILLLFFAYTTMIGWYYYGESNIVYLFGKKAVIPYKILVVLAVIFGTVTHFNSIWTMSDLLNALMVIPNWIGIMLMSNIVVNKYKEWKSLELK</sequence>
<dbReference type="InterPro" id="IPR001463">
    <property type="entry name" value="Na/Ala_symport"/>
</dbReference>
<evidence type="ECO:0000256" key="2">
    <source>
        <dbReference type="ARBA" id="ARBA00009261"/>
    </source>
</evidence>
<keyword evidence="4 9" id="KW-1003">Cell membrane</keyword>
<feature type="transmembrane region" description="Helical" evidence="9">
    <location>
        <begin position="356"/>
        <end position="375"/>
    </location>
</feature>
<feature type="transmembrane region" description="Helical" evidence="9">
    <location>
        <begin position="95"/>
        <end position="116"/>
    </location>
</feature>
<feature type="transmembrane region" description="Helical" evidence="9">
    <location>
        <begin position="419"/>
        <end position="439"/>
    </location>
</feature>
<keyword evidence="7 9" id="KW-1133">Transmembrane helix</keyword>
<dbReference type="EMBL" id="QEKV01000002">
    <property type="protein sequence ID" value="PVY95280.1"/>
    <property type="molecule type" value="Genomic_DNA"/>
</dbReference>